<name>A0A6N2W5Q1_9FIRM</name>
<dbReference type="AlphaFoldDB" id="A0A6N2W5Q1"/>
<accession>A0A6N2W5Q1</accession>
<dbReference type="EMBL" id="CACRTG010000041">
    <property type="protein sequence ID" value="VYT34676.1"/>
    <property type="molecule type" value="Genomic_DNA"/>
</dbReference>
<evidence type="ECO:0000313" key="1">
    <source>
        <dbReference type="EMBL" id="VYT34676.1"/>
    </source>
</evidence>
<protein>
    <submittedName>
        <fullName evidence="1">Uncharacterized protein</fullName>
    </submittedName>
</protein>
<proteinExistence type="predicted"/>
<organism evidence="1">
    <name type="scientific">[Clostridium] nexile</name>
    <dbReference type="NCBI Taxonomy" id="29361"/>
    <lineage>
        <taxon>Bacteria</taxon>
        <taxon>Bacillati</taxon>
        <taxon>Bacillota</taxon>
        <taxon>Clostridia</taxon>
        <taxon>Lachnospirales</taxon>
        <taxon>Lachnospiraceae</taxon>
        <taxon>Tyzzerella</taxon>
    </lineage>
</organism>
<reference evidence="1" key="1">
    <citation type="submission" date="2019-11" db="EMBL/GenBank/DDBJ databases">
        <authorList>
            <person name="Feng L."/>
        </authorList>
    </citation>
    <scope>NUCLEOTIDE SEQUENCE</scope>
    <source>
        <strain evidence="1">CnexileLFYP112</strain>
    </source>
</reference>
<sequence length="82" mass="9121">MRIENAAGSSYERIILDMKEKKCFYMAASSILTELAIEVAKKAEVFINAQEMSSQGPAWSLPASSIPILDSAEEIQRILEKK</sequence>
<gene>
    <name evidence="1" type="ORF">CNLFYP112_02975</name>
</gene>